<dbReference type="Proteomes" id="UP000198582">
    <property type="component" value="Unassembled WGS sequence"/>
</dbReference>
<protein>
    <submittedName>
        <fullName evidence="2">SMI1 / KNR4 family (SUKH-1)</fullName>
    </submittedName>
</protein>
<evidence type="ECO:0000259" key="1">
    <source>
        <dbReference type="SMART" id="SM00860"/>
    </source>
</evidence>
<sequence length="327" mass="34597">MERDEYLEAAVRDVLTGDEATVDRRVGHAALLLATAGAPEEADRLVTQWQQVTERPVTRLADDAVRARAWAMLAEARGVRPQWADALSPLDLDAEEQAHQALLTRRVSELEGVFDGSPVAGVVAGLAPGRPDPVRTALAEGDLEGWGALVAGHPSPDVAALGATRPLAARLVAGTDPLGLGPEWPEQCAAALVAALRERYPADAGSWPELVAAVVRLRGQQAPSPASESDIAATETRLGTTLPADYREFLRTADGLPADVVFPRLLPARELRADGPVVIVSEPAVVLLTATGGQWRAVEVDAVFGSTAHPTFRALLEHHLRLLEAAG</sequence>
<organism evidence="2 3">
    <name type="scientific">Amycolatopsis saalfeldensis</name>
    <dbReference type="NCBI Taxonomy" id="394193"/>
    <lineage>
        <taxon>Bacteria</taxon>
        <taxon>Bacillati</taxon>
        <taxon>Actinomycetota</taxon>
        <taxon>Actinomycetes</taxon>
        <taxon>Pseudonocardiales</taxon>
        <taxon>Pseudonocardiaceae</taxon>
        <taxon>Amycolatopsis</taxon>
    </lineage>
</organism>
<dbReference type="Pfam" id="PF09346">
    <property type="entry name" value="SMI1_KNR4"/>
    <property type="match status" value="1"/>
</dbReference>
<evidence type="ECO:0000313" key="3">
    <source>
        <dbReference type="Proteomes" id="UP000198582"/>
    </source>
</evidence>
<gene>
    <name evidence="2" type="ORF">SAMN04489732_14015</name>
</gene>
<dbReference type="SMART" id="SM00860">
    <property type="entry name" value="SMI1_KNR4"/>
    <property type="match status" value="1"/>
</dbReference>
<dbReference type="OrthoDB" id="458118at2"/>
<feature type="domain" description="Knr4/Smi1-like" evidence="1">
    <location>
        <begin position="225"/>
        <end position="318"/>
    </location>
</feature>
<dbReference type="SUPFAM" id="SSF160631">
    <property type="entry name" value="SMI1/KNR4-like"/>
    <property type="match status" value="1"/>
</dbReference>
<dbReference type="InterPro" id="IPR037883">
    <property type="entry name" value="Knr4/Smi1-like_sf"/>
</dbReference>
<evidence type="ECO:0000313" key="2">
    <source>
        <dbReference type="EMBL" id="SEP54219.1"/>
    </source>
</evidence>
<keyword evidence="3" id="KW-1185">Reference proteome</keyword>
<dbReference type="AlphaFoldDB" id="A0A1H8YQ12"/>
<dbReference type="InterPro" id="IPR018958">
    <property type="entry name" value="Knr4/Smi1-like_dom"/>
</dbReference>
<proteinExistence type="predicted"/>
<reference evidence="2 3" key="1">
    <citation type="submission" date="2016-10" db="EMBL/GenBank/DDBJ databases">
        <authorList>
            <person name="de Groot N.N."/>
        </authorList>
    </citation>
    <scope>NUCLEOTIDE SEQUENCE [LARGE SCALE GENOMIC DNA]</scope>
    <source>
        <strain evidence="2 3">DSM 44993</strain>
    </source>
</reference>
<dbReference type="Gene3D" id="3.40.1580.10">
    <property type="entry name" value="SMI1/KNR4-like"/>
    <property type="match status" value="1"/>
</dbReference>
<dbReference type="RefSeq" id="WP_091629371.1">
    <property type="nucleotide sequence ID" value="NZ_FOEF01000040.1"/>
</dbReference>
<dbReference type="EMBL" id="FOEF01000040">
    <property type="protein sequence ID" value="SEP54219.1"/>
    <property type="molecule type" value="Genomic_DNA"/>
</dbReference>
<accession>A0A1H8YQ12</accession>
<name>A0A1H8YQ12_9PSEU</name>